<keyword evidence="2" id="KW-1185">Reference proteome</keyword>
<evidence type="ECO:0000313" key="2">
    <source>
        <dbReference type="Proteomes" id="UP000299102"/>
    </source>
</evidence>
<comment type="caution">
    <text evidence="1">The sequence shown here is derived from an EMBL/GenBank/DDBJ whole genome shotgun (WGS) entry which is preliminary data.</text>
</comment>
<name>A0A4C1SKC3_EUMVA</name>
<gene>
    <name evidence="1" type="ORF">EVAR_97142_1</name>
</gene>
<sequence>MKIVILNHDFERSFACSDLKGCQRTSDSSESRMSMGDGYHPLSNAPCPYPIENYYLSSESTTLVKQLRRVLAISLDIAKALTTSPEQRPVPLPYREKLN</sequence>
<dbReference type="AlphaFoldDB" id="A0A4C1SKC3"/>
<dbReference type="Proteomes" id="UP000299102">
    <property type="component" value="Unassembled WGS sequence"/>
</dbReference>
<dbReference type="EMBL" id="BGZK01003570">
    <property type="protein sequence ID" value="GBP02653.1"/>
    <property type="molecule type" value="Genomic_DNA"/>
</dbReference>
<protein>
    <submittedName>
        <fullName evidence="1">Uncharacterized protein</fullName>
    </submittedName>
</protein>
<reference evidence="1 2" key="1">
    <citation type="journal article" date="2019" name="Commun. Biol.">
        <title>The bagworm genome reveals a unique fibroin gene that provides high tensile strength.</title>
        <authorList>
            <person name="Kono N."/>
            <person name="Nakamura H."/>
            <person name="Ohtoshi R."/>
            <person name="Tomita M."/>
            <person name="Numata K."/>
            <person name="Arakawa K."/>
        </authorList>
    </citation>
    <scope>NUCLEOTIDE SEQUENCE [LARGE SCALE GENOMIC DNA]</scope>
</reference>
<organism evidence="1 2">
    <name type="scientific">Eumeta variegata</name>
    <name type="common">Bagworm moth</name>
    <name type="synonym">Eumeta japonica</name>
    <dbReference type="NCBI Taxonomy" id="151549"/>
    <lineage>
        <taxon>Eukaryota</taxon>
        <taxon>Metazoa</taxon>
        <taxon>Ecdysozoa</taxon>
        <taxon>Arthropoda</taxon>
        <taxon>Hexapoda</taxon>
        <taxon>Insecta</taxon>
        <taxon>Pterygota</taxon>
        <taxon>Neoptera</taxon>
        <taxon>Endopterygota</taxon>
        <taxon>Lepidoptera</taxon>
        <taxon>Glossata</taxon>
        <taxon>Ditrysia</taxon>
        <taxon>Tineoidea</taxon>
        <taxon>Psychidae</taxon>
        <taxon>Oiketicinae</taxon>
        <taxon>Eumeta</taxon>
    </lineage>
</organism>
<proteinExistence type="predicted"/>
<accession>A0A4C1SKC3</accession>
<evidence type="ECO:0000313" key="1">
    <source>
        <dbReference type="EMBL" id="GBP02653.1"/>
    </source>
</evidence>